<keyword evidence="7" id="KW-1185">Reference proteome</keyword>
<dbReference type="SMART" id="SM01114">
    <property type="entry name" value="CXC"/>
    <property type="match status" value="2"/>
</dbReference>
<dbReference type="AlphaFoldDB" id="A0AAD1UIV5"/>
<feature type="region of interest" description="Disordered" evidence="4">
    <location>
        <begin position="316"/>
        <end position="340"/>
    </location>
</feature>
<dbReference type="InterPro" id="IPR005172">
    <property type="entry name" value="CRC"/>
</dbReference>
<dbReference type="Proteomes" id="UP001295684">
    <property type="component" value="Unassembled WGS sequence"/>
</dbReference>
<dbReference type="GO" id="GO:0006355">
    <property type="term" value="P:regulation of DNA-templated transcription"/>
    <property type="evidence" value="ECO:0007669"/>
    <property type="project" value="TreeGrafter"/>
</dbReference>
<protein>
    <recommendedName>
        <fullName evidence="5">CRC domain-containing protein</fullName>
    </recommendedName>
</protein>
<evidence type="ECO:0000256" key="4">
    <source>
        <dbReference type="SAM" id="MobiDB-lite"/>
    </source>
</evidence>
<evidence type="ECO:0000259" key="5">
    <source>
        <dbReference type="PROSITE" id="PS51634"/>
    </source>
</evidence>
<feature type="region of interest" description="Disordered" evidence="4">
    <location>
        <begin position="1"/>
        <end position="52"/>
    </location>
</feature>
<evidence type="ECO:0000256" key="3">
    <source>
        <dbReference type="ARBA" id="ARBA00023242"/>
    </source>
</evidence>
<sequence>MQTLKNLPNTGSERNKKGENRKTNNNQIRKEMSNPPKFGNVRAGQSGVNYPKVNKKSEVNQNKEAFNNHPALNFEKSPKYLHPSDLNQKMDQYQEIKNLVDIKSPMHPMTALFQKEANMGLTPFNQISPNHTDLQEFRKTIALCGKHFEQTGLRKFVGQNGSESDEPGLPQDVPEFALKDLNKDSISDVHSLSEKRTHKNNPSDVDFLSPLLHGNETPGLFEDLESEKVLGDLVNKEPKNENIQTAKFTKSKSKLATKNKRVKIGENSELGLCNEKNSFLEAILKPMESSPTLSQRKDMGSSRNGISKLRTVFMKRESSPKCQNSSKNSKNETPRVRKSSRLVNKEANLEECKGCTCKRSKCIKLYCECFLSQKFCSPSCTCNDCENMQENEEEISKIRNKILSRNPKAFEKKLQVQVAPLGLQESSKAKSLPGSKNVRHIKGCTCKRSKCINNYCECHQHGARCTELCSCTDCQNPIE</sequence>
<evidence type="ECO:0000313" key="6">
    <source>
        <dbReference type="EMBL" id="CAI2367760.1"/>
    </source>
</evidence>
<dbReference type="InterPro" id="IPR033467">
    <property type="entry name" value="Tesmin/TSO1-like_CXC"/>
</dbReference>
<evidence type="ECO:0000313" key="7">
    <source>
        <dbReference type="Proteomes" id="UP001295684"/>
    </source>
</evidence>
<comment type="caution">
    <text evidence="6">The sequence shown here is derived from an EMBL/GenBank/DDBJ whole genome shotgun (WGS) entry which is preliminary data.</text>
</comment>
<dbReference type="InterPro" id="IPR028307">
    <property type="entry name" value="Lin-54_fam"/>
</dbReference>
<organism evidence="6 7">
    <name type="scientific">Euplotes crassus</name>
    <dbReference type="NCBI Taxonomy" id="5936"/>
    <lineage>
        <taxon>Eukaryota</taxon>
        <taxon>Sar</taxon>
        <taxon>Alveolata</taxon>
        <taxon>Ciliophora</taxon>
        <taxon>Intramacronucleata</taxon>
        <taxon>Spirotrichea</taxon>
        <taxon>Hypotrichia</taxon>
        <taxon>Euplotida</taxon>
        <taxon>Euplotidae</taxon>
        <taxon>Moneuplotes</taxon>
    </lineage>
</organism>
<dbReference type="GO" id="GO:0005634">
    <property type="term" value="C:nucleus"/>
    <property type="evidence" value="ECO:0007669"/>
    <property type="project" value="UniProtKB-SubCell"/>
</dbReference>
<evidence type="ECO:0000256" key="2">
    <source>
        <dbReference type="ARBA" id="ARBA00007267"/>
    </source>
</evidence>
<keyword evidence="3" id="KW-0539">Nucleus</keyword>
<accession>A0AAD1UIV5</accession>
<reference evidence="6" key="1">
    <citation type="submission" date="2023-07" db="EMBL/GenBank/DDBJ databases">
        <authorList>
            <consortium name="AG Swart"/>
            <person name="Singh M."/>
            <person name="Singh A."/>
            <person name="Seah K."/>
            <person name="Emmerich C."/>
        </authorList>
    </citation>
    <scope>NUCLEOTIDE SEQUENCE</scope>
    <source>
        <strain evidence="6">DP1</strain>
    </source>
</reference>
<feature type="compositionally biased region" description="Polar residues" evidence="4">
    <location>
        <begin position="1"/>
        <end position="12"/>
    </location>
</feature>
<dbReference type="EMBL" id="CAMPGE010008875">
    <property type="protein sequence ID" value="CAI2367760.1"/>
    <property type="molecule type" value="Genomic_DNA"/>
</dbReference>
<dbReference type="PANTHER" id="PTHR12446">
    <property type="entry name" value="TESMIN/TSO1-RELATED"/>
    <property type="match status" value="1"/>
</dbReference>
<feature type="domain" description="CRC" evidence="5">
    <location>
        <begin position="351"/>
        <end position="479"/>
    </location>
</feature>
<name>A0AAD1UIV5_EUPCR</name>
<evidence type="ECO:0000256" key="1">
    <source>
        <dbReference type="ARBA" id="ARBA00004123"/>
    </source>
</evidence>
<comment type="subcellular location">
    <subcellularLocation>
        <location evidence="1">Nucleus</location>
    </subcellularLocation>
</comment>
<feature type="compositionally biased region" description="Basic and acidic residues" evidence="4">
    <location>
        <begin position="13"/>
        <end position="32"/>
    </location>
</feature>
<dbReference type="Pfam" id="PF03638">
    <property type="entry name" value="TCR"/>
    <property type="match status" value="2"/>
</dbReference>
<dbReference type="PROSITE" id="PS51634">
    <property type="entry name" value="CRC"/>
    <property type="match status" value="1"/>
</dbReference>
<gene>
    <name evidence="6" type="ORF">ECRASSUSDP1_LOCUS9048</name>
</gene>
<comment type="similarity">
    <text evidence="2">Belongs to the lin-54 family.</text>
</comment>
<proteinExistence type="inferred from homology"/>
<dbReference type="PANTHER" id="PTHR12446:SF34">
    <property type="entry name" value="PROTEIN LIN-54 HOMOLOG"/>
    <property type="match status" value="1"/>
</dbReference>